<proteinExistence type="predicted"/>
<dbReference type="EC" id="6.3.2.2" evidence="1"/>
<dbReference type="InterPro" id="IPR014746">
    <property type="entry name" value="Gln_synth/guanido_kin_cat_dom"/>
</dbReference>
<sequence>MTKAIDLLKRRYLDNIKESPEAYIGVELEFPIVNLKQEATDLRVTKALLSYLPQVLPFEVEKCDTDGQPVQLVNKSTEDRILFEVSYNTIEFALGKVKKIQDAEKRFNHYLEAVQDFLGQYNHAIQGFGVHPYWNLNDNSAVKLPRYQMLLDFLALSKNKKDPFFHKFPQYGSFICGNQVQLDVSKDNYLRVINAFNKIEAAKAYLFANSEFWGQNWPFKISRDIFWENSMHGVFKENVGVNSRSFKTEEDFFDYLAGSALFTAERNGEVYYFEPIRARDYLLQKDISAWNLKGEKVTLFPQETDFDSHRSYQYQNLTKRGTVEFRSVCTQPLDQTFAPVAFHVGLLANLDNLEKFLQTSDFLSVYHHDYKGLRRRFSQKKEKTEDREKIKKFTESLLDCSLEGLHQRGNGEAKYLRV</sequence>
<dbReference type="SUPFAM" id="SSF55931">
    <property type="entry name" value="Glutamine synthetase/guanido kinase"/>
    <property type="match status" value="1"/>
</dbReference>
<dbReference type="PANTHER" id="PTHR34378:SF1">
    <property type="entry name" value="GLUTAMATE--CYSTEINE LIGASE, CHLOROPLASTIC"/>
    <property type="match status" value="1"/>
</dbReference>
<evidence type="ECO:0000256" key="5">
    <source>
        <dbReference type="ARBA" id="ARBA00048819"/>
    </source>
</evidence>
<name>A0ABN0GWA3_STRRT</name>
<dbReference type="Proteomes" id="UP000007815">
    <property type="component" value="Unassembled WGS sequence"/>
</dbReference>
<dbReference type="RefSeq" id="WP_003086880.1">
    <property type="nucleotide sequence ID" value="NZ_AJTZ01000004.1"/>
</dbReference>
<keyword evidence="7" id="KW-1185">Reference proteome</keyword>
<evidence type="ECO:0000256" key="2">
    <source>
        <dbReference type="ARBA" id="ARBA00022598"/>
    </source>
</evidence>
<gene>
    <name evidence="6" type="ORF">SRA_01634</name>
</gene>
<evidence type="ECO:0000313" key="7">
    <source>
        <dbReference type="Proteomes" id="UP000007815"/>
    </source>
</evidence>
<evidence type="ECO:0000256" key="1">
    <source>
        <dbReference type="ARBA" id="ARBA00012220"/>
    </source>
</evidence>
<dbReference type="EMBL" id="AJTZ01000004">
    <property type="protein sequence ID" value="EJN94789.1"/>
    <property type="molecule type" value="Genomic_DNA"/>
</dbReference>
<feature type="non-terminal residue" evidence="6">
    <location>
        <position position="418"/>
    </location>
</feature>
<evidence type="ECO:0000313" key="6">
    <source>
        <dbReference type="EMBL" id="EJN94789.1"/>
    </source>
</evidence>
<keyword evidence="2" id="KW-0436">Ligase</keyword>
<reference evidence="6 7" key="1">
    <citation type="submission" date="2009-12" db="EMBL/GenBank/DDBJ databases">
        <authorList>
            <person name="Lefebure T."/>
            <person name="Cornejo O.E."/>
            <person name="Pavinski Bitar P.D."/>
            <person name="Lang P."/>
            <person name="Stanhope M.J."/>
        </authorList>
    </citation>
    <scope>NUCLEOTIDE SEQUENCE [LARGE SCALE GENOMIC DNA]</scope>
    <source>
        <strain evidence="6 7">FA-1</strain>
    </source>
</reference>
<dbReference type="InterPro" id="IPR006336">
    <property type="entry name" value="GCS2"/>
</dbReference>
<dbReference type="InterPro" id="IPR035434">
    <property type="entry name" value="GCL_bact_plant"/>
</dbReference>
<comment type="catalytic activity">
    <reaction evidence="5">
        <text>L-cysteine + L-glutamate + ATP = gamma-L-glutamyl-L-cysteine + ADP + phosphate + H(+)</text>
        <dbReference type="Rhea" id="RHEA:13285"/>
        <dbReference type="ChEBI" id="CHEBI:15378"/>
        <dbReference type="ChEBI" id="CHEBI:29985"/>
        <dbReference type="ChEBI" id="CHEBI:30616"/>
        <dbReference type="ChEBI" id="CHEBI:35235"/>
        <dbReference type="ChEBI" id="CHEBI:43474"/>
        <dbReference type="ChEBI" id="CHEBI:58173"/>
        <dbReference type="ChEBI" id="CHEBI:456216"/>
        <dbReference type="EC" id="6.3.2.2"/>
    </reaction>
</comment>
<keyword evidence="4" id="KW-0067">ATP-binding</keyword>
<dbReference type="Gene3D" id="3.30.590.20">
    <property type="match status" value="1"/>
</dbReference>
<organism evidence="6 7">
    <name type="scientific">Streptococcus ratti FA-1 = DSM 20564</name>
    <dbReference type="NCBI Taxonomy" id="699248"/>
    <lineage>
        <taxon>Bacteria</taxon>
        <taxon>Bacillati</taxon>
        <taxon>Bacillota</taxon>
        <taxon>Bacilli</taxon>
        <taxon>Lactobacillales</taxon>
        <taxon>Streptococcaceae</taxon>
        <taxon>Streptococcus</taxon>
    </lineage>
</organism>
<dbReference type="Pfam" id="PF04107">
    <property type="entry name" value="GCS2"/>
    <property type="match status" value="1"/>
</dbReference>
<keyword evidence="3" id="KW-0547">Nucleotide-binding</keyword>
<comment type="caution">
    <text evidence="6">The sequence shown here is derived from an EMBL/GenBank/DDBJ whole genome shotgun (WGS) entry which is preliminary data.</text>
</comment>
<evidence type="ECO:0000256" key="4">
    <source>
        <dbReference type="ARBA" id="ARBA00022840"/>
    </source>
</evidence>
<dbReference type="PANTHER" id="PTHR34378">
    <property type="entry name" value="GLUTAMATE--CYSTEINE LIGASE, CHLOROPLASTIC"/>
    <property type="match status" value="1"/>
</dbReference>
<accession>A0ABN0GWA3</accession>
<protein>
    <recommendedName>
        <fullName evidence="1">glutamate--cysteine ligase</fullName>
        <ecNumber evidence="1">6.3.2.2</ecNumber>
    </recommendedName>
</protein>
<evidence type="ECO:0000256" key="3">
    <source>
        <dbReference type="ARBA" id="ARBA00022741"/>
    </source>
</evidence>